<feature type="compositionally biased region" description="Low complexity" evidence="1">
    <location>
        <begin position="1"/>
        <end position="19"/>
    </location>
</feature>
<sequence>QQSSSSSPSLSPSSSSDSSVHVLNDETESASTTLKKKSVE</sequence>
<evidence type="ECO:0000313" key="2">
    <source>
        <dbReference type="EMBL" id="CAF1561629.1"/>
    </source>
</evidence>
<dbReference type="EMBL" id="CAJNOJ010002783">
    <property type="protein sequence ID" value="CAF1561629.1"/>
    <property type="molecule type" value="Genomic_DNA"/>
</dbReference>
<evidence type="ECO:0000256" key="1">
    <source>
        <dbReference type="SAM" id="MobiDB-lite"/>
    </source>
</evidence>
<feature type="region of interest" description="Disordered" evidence="1">
    <location>
        <begin position="1"/>
        <end position="40"/>
    </location>
</feature>
<accession>A0A815XRU1</accession>
<name>A0A815XRU1_ADIRI</name>
<comment type="caution">
    <text evidence="2">The sequence shown here is derived from an EMBL/GenBank/DDBJ whole genome shotgun (WGS) entry which is preliminary data.</text>
</comment>
<dbReference type="AlphaFoldDB" id="A0A815XRU1"/>
<evidence type="ECO:0000313" key="3">
    <source>
        <dbReference type="Proteomes" id="UP000663852"/>
    </source>
</evidence>
<dbReference type="Proteomes" id="UP000663852">
    <property type="component" value="Unassembled WGS sequence"/>
</dbReference>
<reference evidence="2" key="1">
    <citation type="submission" date="2021-02" db="EMBL/GenBank/DDBJ databases">
        <authorList>
            <person name="Nowell W R."/>
        </authorList>
    </citation>
    <scope>NUCLEOTIDE SEQUENCE</scope>
</reference>
<organism evidence="2 3">
    <name type="scientific">Adineta ricciae</name>
    <name type="common">Rotifer</name>
    <dbReference type="NCBI Taxonomy" id="249248"/>
    <lineage>
        <taxon>Eukaryota</taxon>
        <taxon>Metazoa</taxon>
        <taxon>Spiralia</taxon>
        <taxon>Gnathifera</taxon>
        <taxon>Rotifera</taxon>
        <taxon>Eurotatoria</taxon>
        <taxon>Bdelloidea</taxon>
        <taxon>Adinetida</taxon>
        <taxon>Adinetidae</taxon>
        <taxon>Adineta</taxon>
    </lineage>
</organism>
<gene>
    <name evidence="2" type="ORF">EDS130_LOCUS46613</name>
</gene>
<proteinExistence type="predicted"/>
<feature type="non-terminal residue" evidence="2">
    <location>
        <position position="1"/>
    </location>
</feature>
<protein>
    <submittedName>
        <fullName evidence="2">Uncharacterized protein</fullName>
    </submittedName>
</protein>